<reference evidence="2" key="2">
    <citation type="submission" date="2022-01" db="EMBL/GenBank/DDBJ databases">
        <authorList>
            <person name="Hirooka S."/>
            <person name="Miyagishima S.Y."/>
        </authorList>
    </citation>
    <scope>NUCLEOTIDE SEQUENCE</scope>
    <source>
        <strain evidence="2">NBRC 102759</strain>
    </source>
</reference>
<gene>
    <name evidence="2" type="ORF">GpartN1_g3355.t1</name>
</gene>
<evidence type="ECO:0000313" key="3">
    <source>
        <dbReference type="Proteomes" id="UP001061958"/>
    </source>
</evidence>
<keyword evidence="3" id="KW-1185">Reference proteome</keyword>
<feature type="region of interest" description="Disordered" evidence="1">
    <location>
        <begin position="79"/>
        <end position="153"/>
    </location>
</feature>
<organism evidence="2 3">
    <name type="scientific">Galdieria partita</name>
    <dbReference type="NCBI Taxonomy" id="83374"/>
    <lineage>
        <taxon>Eukaryota</taxon>
        <taxon>Rhodophyta</taxon>
        <taxon>Bangiophyceae</taxon>
        <taxon>Galdieriales</taxon>
        <taxon>Galdieriaceae</taxon>
        <taxon>Galdieria</taxon>
    </lineage>
</organism>
<sequence length="170" mass="19257">MDLSAPVWQLQAELLKYQSQLKEIELKMNEPNAEKSELEGLAADMRDIISAYKEMLLSKGVKLENMENSVLQKNVLVKKEQNQSGANPGPTLKTIAKKPKKSKGRKEEALKERVQSWQQFHSKHGARRKSIFQSPEEGSRTRVGFQGSPGTLTAIPERKKHEFVNINEDS</sequence>
<protein>
    <submittedName>
        <fullName evidence="2">Uncharacterized protein</fullName>
    </submittedName>
</protein>
<dbReference type="OrthoDB" id="10362573at2759"/>
<dbReference type="AlphaFoldDB" id="A0A9C7PW90"/>
<comment type="caution">
    <text evidence="2">The sequence shown here is derived from an EMBL/GenBank/DDBJ whole genome shotgun (WGS) entry which is preliminary data.</text>
</comment>
<evidence type="ECO:0000313" key="2">
    <source>
        <dbReference type="EMBL" id="GJQ11564.1"/>
    </source>
</evidence>
<feature type="compositionally biased region" description="Basic and acidic residues" evidence="1">
    <location>
        <begin position="105"/>
        <end position="114"/>
    </location>
</feature>
<feature type="compositionally biased region" description="Basic residues" evidence="1">
    <location>
        <begin position="95"/>
        <end position="104"/>
    </location>
</feature>
<name>A0A9C7PW90_9RHOD</name>
<dbReference type="EMBL" id="BQMJ01000025">
    <property type="protein sequence ID" value="GJQ11564.1"/>
    <property type="molecule type" value="Genomic_DNA"/>
</dbReference>
<feature type="compositionally biased region" description="Basic residues" evidence="1">
    <location>
        <begin position="121"/>
        <end position="130"/>
    </location>
</feature>
<dbReference type="Proteomes" id="UP001061958">
    <property type="component" value="Unassembled WGS sequence"/>
</dbReference>
<evidence type="ECO:0000256" key="1">
    <source>
        <dbReference type="SAM" id="MobiDB-lite"/>
    </source>
</evidence>
<accession>A0A9C7PW90</accession>
<reference evidence="2" key="1">
    <citation type="journal article" date="2022" name="Proc. Natl. Acad. Sci. U.S.A.">
        <title>Life cycle and functional genomics of the unicellular red alga Galdieria for elucidating algal and plant evolution and industrial use.</title>
        <authorList>
            <person name="Hirooka S."/>
            <person name="Itabashi T."/>
            <person name="Ichinose T.M."/>
            <person name="Onuma R."/>
            <person name="Fujiwara T."/>
            <person name="Yamashita S."/>
            <person name="Jong L.W."/>
            <person name="Tomita R."/>
            <person name="Iwane A.H."/>
            <person name="Miyagishima S.Y."/>
        </authorList>
    </citation>
    <scope>NUCLEOTIDE SEQUENCE</scope>
    <source>
        <strain evidence="2">NBRC 102759</strain>
    </source>
</reference>
<proteinExistence type="predicted"/>